<evidence type="ECO:0000259" key="11">
    <source>
        <dbReference type="PROSITE" id="PS00300"/>
    </source>
</evidence>
<dbReference type="InterPro" id="IPR036225">
    <property type="entry name" value="SRP/SRP_N"/>
</dbReference>
<evidence type="ECO:0000256" key="7">
    <source>
        <dbReference type="ARBA" id="ARBA00023170"/>
    </source>
</evidence>
<keyword evidence="3 10" id="KW-0547">Nucleotide-binding</keyword>
<gene>
    <name evidence="10" type="primary">ftsY</name>
    <name evidence="12" type="ORF">CEE37_06280</name>
</gene>
<comment type="subunit">
    <text evidence="10">Part of the signal recognition particle protein translocation system, which is composed of SRP and FtsY.</text>
</comment>
<comment type="catalytic activity">
    <reaction evidence="8 10">
        <text>GTP + H2O = GDP + phosphate + H(+)</text>
        <dbReference type="Rhea" id="RHEA:19669"/>
        <dbReference type="ChEBI" id="CHEBI:15377"/>
        <dbReference type="ChEBI" id="CHEBI:15378"/>
        <dbReference type="ChEBI" id="CHEBI:37565"/>
        <dbReference type="ChEBI" id="CHEBI:43474"/>
        <dbReference type="ChEBI" id="CHEBI:58189"/>
        <dbReference type="EC" id="3.6.5.4"/>
    </reaction>
</comment>
<dbReference type="GO" id="GO:0005525">
    <property type="term" value="F:GTP binding"/>
    <property type="evidence" value="ECO:0007669"/>
    <property type="project" value="UniProtKB-UniRule"/>
</dbReference>
<dbReference type="SMART" id="SM00382">
    <property type="entry name" value="AAA"/>
    <property type="match status" value="1"/>
</dbReference>
<reference evidence="12 13" key="1">
    <citation type="submission" date="2017-06" db="EMBL/GenBank/DDBJ databases">
        <title>Novel microbial phyla capable of carbon fixation and sulfur reduction in deep-sea sediments.</title>
        <authorList>
            <person name="Huang J."/>
            <person name="Baker B."/>
            <person name="Wang Y."/>
        </authorList>
    </citation>
    <scope>NUCLEOTIDE SEQUENCE [LARGE SCALE GENOMIC DNA]</scope>
    <source>
        <strain evidence="12">B3_LCP</strain>
    </source>
</reference>
<dbReference type="InterPro" id="IPR027417">
    <property type="entry name" value="P-loop_NTPase"/>
</dbReference>
<keyword evidence="6 10" id="KW-0472">Membrane</keyword>
<protein>
    <recommendedName>
        <fullName evidence="10">Signal recognition particle receptor FtsY</fullName>
        <shortName evidence="10">SRP receptor</shortName>
        <ecNumber evidence="10">3.6.5.4</ecNumber>
    </recommendedName>
</protein>
<keyword evidence="4 10" id="KW-0378">Hydrolase</keyword>
<keyword evidence="1 10" id="KW-1003">Cell membrane</keyword>
<dbReference type="GO" id="GO:0005886">
    <property type="term" value="C:plasma membrane"/>
    <property type="evidence" value="ECO:0007669"/>
    <property type="project" value="UniProtKB-SubCell"/>
</dbReference>
<dbReference type="InterPro" id="IPR003593">
    <property type="entry name" value="AAA+_ATPase"/>
</dbReference>
<keyword evidence="5 10" id="KW-0342">GTP-binding</keyword>
<dbReference type="Proteomes" id="UP000319619">
    <property type="component" value="Unassembled WGS sequence"/>
</dbReference>
<dbReference type="PROSITE" id="PS00300">
    <property type="entry name" value="SRP54"/>
    <property type="match status" value="1"/>
</dbReference>
<evidence type="ECO:0000256" key="3">
    <source>
        <dbReference type="ARBA" id="ARBA00022741"/>
    </source>
</evidence>
<comment type="caution">
    <text evidence="12">The sequence shown here is derived from an EMBL/GenBank/DDBJ whole genome shotgun (WGS) entry which is preliminary data.</text>
</comment>
<sequence>MNLFKTLTNKLSKTREKLGDRIKAVIMSHGKISDELYDDLEETLLTSDVGVDATREILDGLREKVRQNGRSVEPSAVQDMLTEVITQTISPEASEKELNVSSRPSVILVVGVNGSGKTTSIAKLAHFYQEKGLKVMLAAADTFRAAATEQLQEWGRRLDVTVVHQQIGADPAAVAFDAFQSARAKNYDMLIVDTAGRLHNKANLMQELAKIARVLKKINPDAPHEVFLVLDATTGQNALQQAKVFQEICGVTGLILSKLDGTAKGGAVISICRELEIPLRFIGIGEKLSDLEPFEPSAFAEAIVSSTEDPN</sequence>
<name>A0A532V236_UNCL8</name>
<dbReference type="InterPro" id="IPR013822">
    <property type="entry name" value="Signal_recog_particl_SRP54_hlx"/>
</dbReference>
<feature type="binding site" evidence="10">
    <location>
        <begin position="193"/>
        <end position="197"/>
    </location>
    <ligand>
        <name>GTP</name>
        <dbReference type="ChEBI" id="CHEBI:37565"/>
    </ligand>
</feature>
<dbReference type="EC" id="3.6.5.4" evidence="10"/>
<dbReference type="SUPFAM" id="SSF52540">
    <property type="entry name" value="P-loop containing nucleoside triphosphate hydrolases"/>
    <property type="match status" value="1"/>
</dbReference>
<feature type="binding site" evidence="10">
    <location>
        <begin position="257"/>
        <end position="260"/>
    </location>
    <ligand>
        <name>GTP</name>
        <dbReference type="ChEBI" id="CHEBI:37565"/>
    </ligand>
</feature>
<keyword evidence="7 10" id="KW-0675">Receptor</keyword>
<comment type="function">
    <text evidence="9">Involved in targeting and insertion of nascent membrane proteins into the cytoplasmic membrane. Acts as a receptor for the complex formed by the signal recognition particle (SRP) and the ribosome-nascent chain (RNC). Interaction with SRP-RNC leads to the transfer of the RNC complex to the Sec translocase for insertion into the membrane, the hydrolysis of GTP by both Ffh and FtsY, and the dissociation of the SRP-FtsY complex into the individual components.</text>
</comment>
<dbReference type="GO" id="GO:0006614">
    <property type="term" value="P:SRP-dependent cotranslational protein targeting to membrane"/>
    <property type="evidence" value="ECO:0007669"/>
    <property type="project" value="InterPro"/>
</dbReference>
<dbReference type="CDD" id="cd17874">
    <property type="entry name" value="FtsY"/>
    <property type="match status" value="1"/>
</dbReference>
<evidence type="ECO:0000313" key="12">
    <source>
        <dbReference type="EMBL" id="TKJ41271.1"/>
    </source>
</evidence>
<dbReference type="Pfam" id="PF00448">
    <property type="entry name" value="SRP54"/>
    <property type="match status" value="1"/>
</dbReference>
<dbReference type="FunFam" id="1.20.120.140:FF:000002">
    <property type="entry name" value="Signal recognition particle receptor FtsY"/>
    <property type="match status" value="1"/>
</dbReference>
<dbReference type="InterPro" id="IPR000897">
    <property type="entry name" value="SRP54_GTPase_dom"/>
</dbReference>
<comment type="similarity">
    <text evidence="10">Belongs to the GTP-binding SRP family. FtsY subfamily.</text>
</comment>
<dbReference type="InterPro" id="IPR004390">
    <property type="entry name" value="SR_rcpt_FtsY"/>
</dbReference>
<evidence type="ECO:0000256" key="1">
    <source>
        <dbReference type="ARBA" id="ARBA00022475"/>
    </source>
</evidence>
<dbReference type="PANTHER" id="PTHR43134">
    <property type="entry name" value="SIGNAL RECOGNITION PARTICLE RECEPTOR SUBUNIT ALPHA"/>
    <property type="match status" value="1"/>
</dbReference>
<dbReference type="FunFam" id="3.40.50.300:FF:000053">
    <property type="entry name" value="Signal recognition particle receptor FtsY"/>
    <property type="match status" value="1"/>
</dbReference>
<dbReference type="SMART" id="SM00963">
    <property type="entry name" value="SRP54_N"/>
    <property type="match status" value="1"/>
</dbReference>
<dbReference type="GO" id="GO:0005047">
    <property type="term" value="F:signal recognition particle binding"/>
    <property type="evidence" value="ECO:0007669"/>
    <property type="project" value="TreeGrafter"/>
</dbReference>
<dbReference type="Gene3D" id="3.40.50.300">
    <property type="entry name" value="P-loop containing nucleotide triphosphate hydrolases"/>
    <property type="match status" value="1"/>
</dbReference>
<evidence type="ECO:0000313" key="13">
    <source>
        <dbReference type="Proteomes" id="UP000319619"/>
    </source>
</evidence>
<dbReference type="HAMAP" id="MF_00920">
    <property type="entry name" value="FtsY"/>
    <property type="match status" value="1"/>
</dbReference>
<dbReference type="InterPro" id="IPR042101">
    <property type="entry name" value="SRP54_N_sf"/>
</dbReference>
<evidence type="ECO:0000256" key="2">
    <source>
        <dbReference type="ARBA" id="ARBA00022490"/>
    </source>
</evidence>
<feature type="binding site" evidence="10">
    <location>
        <begin position="111"/>
        <end position="118"/>
    </location>
    <ligand>
        <name>GTP</name>
        <dbReference type="ChEBI" id="CHEBI:37565"/>
    </ligand>
</feature>
<feature type="domain" description="SRP54-type proteins GTP-binding" evidence="11">
    <location>
        <begin position="278"/>
        <end position="291"/>
    </location>
</feature>
<accession>A0A532V236</accession>
<dbReference type="EMBL" id="NJBN01000003">
    <property type="protein sequence ID" value="TKJ41271.1"/>
    <property type="molecule type" value="Genomic_DNA"/>
</dbReference>
<evidence type="ECO:0000256" key="4">
    <source>
        <dbReference type="ARBA" id="ARBA00022801"/>
    </source>
</evidence>
<evidence type="ECO:0000256" key="9">
    <source>
        <dbReference type="ARBA" id="ARBA00053570"/>
    </source>
</evidence>
<dbReference type="Gene3D" id="1.20.120.140">
    <property type="entry name" value="Signal recognition particle SRP54, nucleotide-binding domain"/>
    <property type="match status" value="1"/>
</dbReference>
<evidence type="ECO:0000256" key="6">
    <source>
        <dbReference type="ARBA" id="ARBA00023136"/>
    </source>
</evidence>
<comment type="subcellular location">
    <subcellularLocation>
        <location evidence="10">Cell membrane</location>
        <topology evidence="10">Peripheral membrane protein</topology>
        <orientation evidence="10">Cytoplasmic side</orientation>
    </subcellularLocation>
    <subcellularLocation>
        <location evidence="10">Cytoplasm</location>
    </subcellularLocation>
</comment>
<evidence type="ECO:0000256" key="5">
    <source>
        <dbReference type="ARBA" id="ARBA00023134"/>
    </source>
</evidence>
<keyword evidence="2 10" id="KW-0963">Cytoplasm</keyword>
<evidence type="ECO:0000256" key="10">
    <source>
        <dbReference type="HAMAP-Rule" id="MF_00920"/>
    </source>
</evidence>
<dbReference type="PANTHER" id="PTHR43134:SF1">
    <property type="entry name" value="SIGNAL RECOGNITION PARTICLE RECEPTOR SUBUNIT ALPHA"/>
    <property type="match status" value="1"/>
</dbReference>
<organism evidence="12 13">
    <name type="scientific">candidate division LCP-89 bacterium B3_LCP</name>
    <dbReference type="NCBI Taxonomy" id="2012998"/>
    <lineage>
        <taxon>Bacteria</taxon>
        <taxon>Pseudomonadati</taxon>
        <taxon>Bacteria division LCP-89</taxon>
    </lineage>
</organism>
<dbReference type="AlphaFoldDB" id="A0A532V236"/>
<dbReference type="SMART" id="SM00962">
    <property type="entry name" value="SRP54"/>
    <property type="match status" value="1"/>
</dbReference>
<dbReference type="NCBIfam" id="TIGR00064">
    <property type="entry name" value="ftsY"/>
    <property type="match status" value="1"/>
</dbReference>
<dbReference type="GO" id="GO:0005737">
    <property type="term" value="C:cytoplasm"/>
    <property type="evidence" value="ECO:0007669"/>
    <property type="project" value="UniProtKB-SubCell"/>
</dbReference>
<dbReference type="GO" id="GO:0003924">
    <property type="term" value="F:GTPase activity"/>
    <property type="evidence" value="ECO:0007669"/>
    <property type="project" value="UniProtKB-UniRule"/>
</dbReference>
<proteinExistence type="inferred from homology"/>
<evidence type="ECO:0000256" key="8">
    <source>
        <dbReference type="ARBA" id="ARBA00048027"/>
    </source>
</evidence>
<dbReference type="Pfam" id="PF02881">
    <property type="entry name" value="SRP54_N"/>
    <property type="match status" value="1"/>
</dbReference>
<dbReference type="SUPFAM" id="SSF47364">
    <property type="entry name" value="Domain of the SRP/SRP receptor G-proteins"/>
    <property type="match status" value="1"/>
</dbReference>